<keyword evidence="9" id="KW-1185">Reference proteome</keyword>
<feature type="compositionally biased region" description="Basic and acidic residues" evidence="7">
    <location>
        <begin position="480"/>
        <end position="495"/>
    </location>
</feature>
<dbReference type="EMBL" id="OZ022405">
    <property type="protein sequence ID" value="CAK9435452.1"/>
    <property type="molecule type" value="Genomic_DNA"/>
</dbReference>
<dbReference type="GeneID" id="92205375"/>
<protein>
    <recommendedName>
        <fullName evidence="10">Suppressor of forked domain-containing protein</fullName>
    </recommendedName>
</protein>
<dbReference type="InterPro" id="IPR003107">
    <property type="entry name" value="HAT"/>
</dbReference>
<sequence>MTLALKLPIDLSNTNEEHELLSLDTEEIEQRLQKDLNNIELWSQLLNYYDLWINEKLVSGENAANIVPNEEKQKINSAYRRLLTRFPNLEEYWKKWSIVEFKLNGAEASINVLRTGVENFPHSVSLWSEYLAALKTTNGADAEKFRFMYREALKYNAYHFQSHPIWDKAIEFETEKSNSSNELRELYLQALKIPMYQYAQYYSQFSEISKNFEIQKLLDKETLPEYVGKFGKSKLEELSLIEKHQIIDDYFNVVFASTQMKVGAIWEYEQQLLNQDFSTDRSAIDTERKIWLEYLDKEITAYNASPEDGSQFNFVRSIFERALVPNCYDTELWQKYINFIESSSLAQNDVDGDDENENEKKFKVIDEIYKRANSRFVPLDQNDLRLGYVDFLVQQNMPSQANEYLFDWIKLFSGNSKLYLKKSYLEMVHGILNLWERQLSKSKFQSALESIVDKRFFKKMGNDQDQAKGKDKDQDEDIDMSDKTRASDSNERQVEDSSLSLSNEFTSQFTQFLNEDAVPLLVLALLTLYKSQKGTVKIRELFNKLYKERDLVNSIGFWRFMLEFEGLYQGNLQNLRSIYNFVKTETQLPKAALDAFSDWFCDFASANVRRILNLNKDSSDDTMIWKDLNTSNSVFYNKSIRKRQRSNNKLFRNQSLKVNEKDAHSRILEHFAKQAGHPGETRDEGPTFSVSVEDGTFEVDLIDLTKRDLPVPPYPTVLNTHKASIPKNNHLHTTKKYKH</sequence>
<evidence type="ECO:0000256" key="3">
    <source>
        <dbReference type="ARBA" id="ARBA00022737"/>
    </source>
</evidence>
<organism evidence="8 9">
    <name type="scientific">Lodderomyces beijingensis</name>
    <dbReference type="NCBI Taxonomy" id="1775926"/>
    <lineage>
        <taxon>Eukaryota</taxon>
        <taxon>Fungi</taxon>
        <taxon>Dikarya</taxon>
        <taxon>Ascomycota</taxon>
        <taxon>Saccharomycotina</taxon>
        <taxon>Pichiomycetes</taxon>
        <taxon>Debaryomycetaceae</taxon>
        <taxon>Candida/Lodderomyces clade</taxon>
        <taxon>Lodderomyces</taxon>
    </lineage>
</organism>
<dbReference type="PANTHER" id="PTHR17204:SF5">
    <property type="entry name" value="PRE-MRNA-PROCESSING FACTOR 39"/>
    <property type="match status" value="1"/>
</dbReference>
<feature type="compositionally biased region" description="Basic and acidic residues" evidence="7">
    <location>
        <begin position="462"/>
        <end position="473"/>
    </location>
</feature>
<feature type="region of interest" description="Disordered" evidence="7">
    <location>
        <begin position="462"/>
        <end position="499"/>
    </location>
</feature>
<evidence type="ECO:0000313" key="9">
    <source>
        <dbReference type="Proteomes" id="UP001497383"/>
    </source>
</evidence>
<evidence type="ECO:0008006" key="10">
    <source>
        <dbReference type="Google" id="ProtNLM"/>
    </source>
</evidence>
<dbReference type="Gene3D" id="1.25.40.10">
    <property type="entry name" value="Tetratricopeptide repeat domain"/>
    <property type="match status" value="2"/>
</dbReference>
<keyword evidence="3" id="KW-0677">Repeat</keyword>
<accession>A0ABP0ZHY7</accession>
<evidence type="ECO:0000256" key="6">
    <source>
        <dbReference type="ARBA" id="ARBA00038019"/>
    </source>
</evidence>
<dbReference type="RefSeq" id="XP_066827117.1">
    <property type="nucleotide sequence ID" value="XM_066971716.1"/>
</dbReference>
<evidence type="ECO:0000256" key="7">
    <source>
        <dbReference type="SAM" id="MobiDB-lite"/>
    </source>
</evidence>
<gene>
    <name evidence="8" type="ORF">LODBEIA_P01790</name>
</gene>
<evidence type="ECO:0000256" key="2">
    <source>
        <dbReference type="ARBA" id="ARBA00022664"/>
    </source>
</evidence>
<evidence type="ECO:0000313" key="8">
    <source>
        <dbReference type="EMBL" id="CAK9435452.1"/>
    </source>
</evidence>
<reference evidence="8 9" key="1">
    <citation type="submission" date="2024-03" db="EMBL/GenBank/DDBJ databases">
        <authorList>
            <person name="Brejova B."/>
        </authorList>
    </citation>
    <scope>NUCLEOTIDE SEQUENCE [LARGE SCALE GENOMIC DNA]</scope>
    <source>
        <strain evidence="8 9">CBS 14171</strain>
    </source>
</reference>
<proteinExistence type="inferred from homology"/>
<dbReference type="Pfam" id="PF23241">
    <property type="entry name" value="HAT_PRP39_C"/>
    <property type="match status" value="1"/>
</dbReference>
<dbReference type="Proteomes" id="UP001497383">
    <property type="component" value="Chromosome 1"/>
</dbReference>
<dbReference type="InterPro" id="IPR011990">
    <property type="entry name" value="TPR-like_helical_dom_sf"/>
</dbReference>
<keyword evidence="2" id="KW-0507">mRNA processing</keyword>
<evidence type="ECO:0000256" key="4">
    <source>
        <dbReference type="ARBA" id="ARBA00023187"/>
    </source>
</evidence>
<dbReference type="Pfam" id="PF23240">
    <property type="entry name" value="HAT_PRP39_N"/>
    <property type="match status" value="1"/>
</dbReference>
<comment type="subcellular location">
    <subcellularLocation>
        <location evidence="1">Nucleus</location>
    </subcellularLocation>
</comment>
<evidence type="ECO:0000256" key="1">
    <source>
        <dbReference type="ARBA" id="ARBA00004123"/>
    </source>
</evidence>
<keyword evidence="5" id="KW-0539">Nucleus</keyword>
<dbReference type="SUPFAM" id="SSF48452">
    <property type="entry name" value="TPR-like"/>
    <property type="match status" value="1"/>
</dbReference>
<keyword evidence="4" id="KW-0508">mRNA splicing</keyword>
<comment type="similarity">
    <text evidence="6">Belongs to the PRP39 family.</text>
</comment>
<dbReference type="InterPro" id="IPR059164">
    <property type="entry name" value="HAT_PRP39_C"/>
</dbReference>
<dbReference type="PANTHER" id="PTHR17204">
    <property type="entry name" value="PRE-MRNA PROCESSING PROTEIN PRP39-RELATED"/>
    <property type="match status" value="1"/>
</dbReference>
<name>A0ABP0ZHY7_9ASCO</name>
<evidence type="ECO:0000256" key="5">
    <source>
        <dbReference type="ARBA" id="ARBA00023242"/>
    </source>
</evidence>
<dbReference type="SMART" id="SM00386">
    <property type="entry name" value="HAT"/>
    <property type="match status" value="5"/>
</dbReference>